<feature type="region of interest" description="Disordered" evidence="1">
    <location>
        <begin position="85"/>
        <end position="108"/>
    </location>
</feature>
<protein>
    <submittedName>
        <fullName evidence="2">Uncharacterized protein</fullName>
    </submittedName>
</protein>
<dbReference type="AlphaFoldDB" id="A0A195BUB8"/>
<evidence type="ECO:0000313" key="2">
    <source>
        <dbReference type="EMBL" id="KYM91214.1"/>
    </source>
</evidence>
<gene>
    <name evidence="2" type="ORF">ALC53_01626</name>
</gene>
<dbReference type="EMBL" id="KQ976408">
    <property type="protein sequence ID" value="KYM91214.1"/>
    <property type="molecule type" value="Genomic_DNA"/>
</dbReference>
<organism evidence="2 3">
    <name type="scientific">Atta colombica</name>
    <dbReference type="NCBI Taxonomy" id="520822"/>
    <lineage>
        <taxon>Eukaryota</taxon>
        <taxon>Metazoa</taxon>
        <taxon>Ecdysozoa</taxon>
        <taxon>Arthropoda</taxon>
        <taxon>Hexapoda</taxon>
        <taxon>Insecta</taxon>
        <taxon>Pterygota</taxon>
        <taxon>Neoptera</taxon>
        <taxon>Endopterygota</taxon>
        <taxon>Hymenoptera</taxon>
        <taxon>Apocrita</taxon>
        <taxon>Aculeata</taxon>
        <taxon>Formicoidea</taxon>
        <taxon>Formicidae</taxon>
        <taxon>Myrmicinae</taxon>
        <taxon>Atta</taxon>
    </lineage>
</organism>
<proteinExistence type="predicted"/>
<reference evidence="2 3" key="1">
    <citation type="submission" date="2015-09" db="EMBL/GenBank/DDBJ databases">
        <title>Atta colombica WGS genome.</title>
        <authorList>
            <person name="Nygaard S."/>
            <person name="Hu H."/>
            <person name="Boomsma J."/>
            <person name="Zhang G."/>
        </authorList>
    </citation>
    <scope>NUCLEOTIDE SEQUENCE [LARGE SCALE GENOMIC DNA]</scope>
    <source>
        <strain evidence="2">Treedump-2</strain>
        <tissue evidence="2">Whole body</tissue>
    </source>
</reference>
<name>A0A195BUB8_9HYME</name>
<dbReference type="Proteomes" id="UP000078540">
    <property type="component" value="Unassembled WGS sequence"/>
</dbReference>
<evidence type="ECO:0000313" key="3">
    <source>
        <dbReference type="Proteomes" id="UP000078540"/>
    </source>
</evidence>
<feature type="region of interest" description="Disordered" evidence="1">
    <location>
        <begin position="20"/>
        <end position="43"/>
    </location>
</feature>
<accession>A0A195BUB8</accession>
<sequence>MADEDGAIPTALNSVTVHAKFPPTSYIPSGANSRESRRGRCPRSHGGCCFIEMRRKIGNMSEWRKGGDTSCCAWGVERKESLYNPRNTGCSTRHIPTKDENGEPMGGP</sequence>
<evidence type="ECO:0000256" key="1">
    <source>
        <dbReference type="SAM" id="MobiDB-lite"/>
    </source>
</evidence>
<keyword evidence="3" id="KW-1185">Reference proteome</keyword>